<dbReference type="EC" id="2.7.7.-" evidence="2"/>
<dbReference type="InterPro" id="IPR043519">
    <property type="entry name" value="NT_sf"/>
</dbReference>
<evidence type="ECO:0000259" key="1">
    <source>
        <dbReference type="Pfam" id="PF01909"/>
    </source>
</evidence>
<keyword evidence="2" id="KW-0548">Nucleotidyltransferase</keyword>
<dbReference type="Proteomes" id="UP001626603">
    <property type="component" value="Chromosome"/>
</dbReference>
<name>A0ABD8ABL4_9EURY</name>
<dbReference type="AlphaFoldDB" id="A0ABD8ABL4"/>
<dbReference type="Gene3D" id="3.30.460.10">
    <property type="entry name" value="Beta Polymerase, domain 2"/>
    <property type="match status" value="1"/>
</dbReference>
<sequence>MHRVRGFDLQCREAVALRVIGQVRDLARGDFHEGSDVDLIVVGDFPERHHKRAAAILDLTDLPIEPLCYTGEEFAGMVRSGNPFISRALAEGIRV</sequence>
<dbReference type="InterPro" id="IPR002934">
    <property type="entry name" value="Polymerase_NTP_transf_dom"/>
</dbReference>
<feature type="domain" description="Polymerase nucleotidyl transferase" evidence="1">
    <location>
        <begin position="27"/>
        <end position="58"/>
    </location>
</feature>
<dbReference type="Pfam" id="PF01909">
    <property type="entry name" value="NTP_transf_2"/>
    <property type="match status" value="1"/>
</dbReference>
<gene>
    <name evidence="2" type="ORF">R6Y95_04575</name>
</gene>
<protein>
    <submittedName>
        <fullName evidence="2">Nucleotidyltransferase domain-containing protein</fullName>
        <ecNumber evidence="2">2.7.7.-</ecNumber>
    </submittedName>
</protein>
<organism evidence="2 3">
    <name type="scientific">Methanoculleus palmolei</name>
    <dbReference type="NCBI Taxonomy" id="72612"/>
    <lineage>
        <taxon>Archaea</taxon>
        <taxon>Methanobacteriati</taxon>
        <taxon>Methanobacteriota</taxon>
        <taxon>Stenosarchaea group</taxon>
        <taxon>Methanomicrobia</taxon>
        <taxon>Methanomicrobiales</taxon>
        <taxon>Methanomicrobiaceae</taxon>
        <taxon>Methanoculleus</taxon>
    </lineage>
</organism>
<dbReference type="CDD" id="cd05403">
    <property type="entry name" value="NT_KNTase_like"/>
    <property type="match status" value="1"/>
</dbReference>
<keyword evidence="2" id="KW-0808">Transferase</keyword>
<evidence type="ECO:0000313" key="3">
    <source>
        <dbReference type="Proteomes" id="UP001626603"/>
    </source>
</evidence>
<reference evidence="2 3" key="1">
    <citation type="submission" date="2023-10" db="EMBL/GenBank/DDBJ databases">
        <title>The complete genome sequence of Methanoculleus palmolei DSM 4273.</title>
        <authorList>
            <person name="Lai S.-J."/>
            <person name="You Y.-T."/>
            <person name="Chen S.-C."/>
        </authorList>
    </citation>
    <scope>NUCLEOTIDE SEQUENCE [LARGE SCALE GENOMIC DNA]</scope>
    <source>
        <strain evidence="2 3">DSM 4273</strain>
    </source>
</reference>
<dbReference type="GO" id="GO:0016779">
    <property type="term" value="F:nucleotidyltransferase activity"/>
    <property type="evidence" value="ECO:0007669"/>
    <property type="project" value="UniProtKB-KW"/>
</dbReference>
<keyword evidence="3" id="KW-1185">Reference proteome</keyword>
<evidence type="ECO:0000313" key="2">
    <source>
        <dbReference type="EMBL" id="WOX56615.1"/>
    </source>
</evidence>
<dbReference type="EMBL" id="CP137641">
    <property type="protein sequence ID" value="WOX56615.1"/>
    <property type="molecule type" value="Genomic_DNA"/>
</dbReference>
<proteinExistence type="predicted"/>
<accession>A0ABD8ABL4</accession>
<dbReference type="SUPFAM" id="SSF81301">
    <property type="entry name" value="Nucleotidyltransferase"/>
    <property type="match status" value="1"/>
</dbReference>